<proteinExistence type="predicted"/>
<evidence type="ECO:0000313" key="1">
    <source>
        <dbReference type="Proteomes" id="UP000887580"/>
    </source>
</evidence>
<organism evidence="1 2">
    <name type="scientific">Panagrolaimus sp. PS1159</name>
    <dbReference type="NCBI Taxonomy" id="55785"/>
    <lineage>
        <taxon>Eukaryota</taxon>
        <taxon>Metazoa</taxon>
        <taxon>Ecdysozoa</taxon>
        <taxon>Nematoda</taxon>
        <taxon>Chromadorea</taxon>
        <taxon>Rhabditida</taxon>
        <taxon>Tylenchina</taxon>
        <taxon>Panagrolaimomorpha</taxon>
        <taxon>Panagrolaimoidea</taxon>
        <taxon>Panagrolaimidae</taxon>
        <taxon>Panagrolaimus</taxon>
    </lineage>
</organism>
<evidence type="ECO:0000313" key="2">
    <source>
        <dbReference type="WBParaSite" id="PS1159_v2.g205.t1"/>
    </source>
</evidence>
<name>A0AC35FSK3_9BILA</name>
<sequence length="149" mass="17281">MHDPPEVDISKLPAEVREQLAQLELELSEGDITEKGFKKKRDKLLQPYLGNKKIEKVNGADSSSPSTNAQRRRQRRLTRNESRYHSEIRQEAVLQALAQKSEKESKYVALQPMRRKKDGTSSRRPSIQNNISGKWTTLFNPLHQFYVHI</sequence>
<reference evidence="2" key="1">
    <citation type="submission" date="2022-11" db="UniProtKB">
        <authorList>
            <consortium name="WormBaseParasite"/>
        </authorList>
    </citation>
    <scope>IDENTIFICATION</scope>
</reference>
<protein>
    <submittedName>
        <fullName evidence="2">DMAP1-binding domain-containing protein</fullName>
    </submittedName>
</protein>
<dbReference type="WBParaSite" id="PS1159_v2.g205.t1">
    <property type="protein sequence ID" value="PS1159_v2.g205.t1"/>
    <property type="gene ID" value="PS1159_v2.g205"/>
</dbReference>
<dbReference type="Proteomes" id="UP000887580">
    <property type="component" value="Unplaced"/>
</dbReference>
<accession>A0AC35FSK3</accession>